<dbReference type="EMBL" id="FMJE01000005">
    <property type="protein sequence ID" value="SCM82498.1"/>
    <property type="molecule type" value="Genomic_DNA"/>
</dbReference>
<gene>
    <name evidence="2" type="ORF">KL86SPO_50269</name>
</gene>
<sequence length="788" mass="83836">MANTLAKTRKAIMRTFFLNSFNRDVVILIIISVAIGSLLAGIVAMAANSYFSETISTLVGEYGEFDLLINVREEMKEAGRTQIEKVIGQVFPGATLKEGPTLTGLTSFFVGLPAEYKTKQAYETMDSIFGSVPGRSGISIMTEPRITVRAVPEGARQLVIEQIMQIDGVLFAFRDGGSVTVIIKSLEQSSYVNAEIEKLFAQYHIIDIAFPVGSEPENAIRLGEQLADAVRAEKAAGYAESVSVDSKNNEMVYLTSTMIELKRFLTAFITKAALTPAAGVRVTAGDVIVFQGTAANAPSPGTAPEPDNVLVQVTAVKDDGSADGMVIQGNPMEMSNTQGYAVINNTIGELVGTASFHNPRAALGNALHETAGVVEQIPGIAQDAQNMTSIANKTLDNYGTSLTAIEQTLASLGNAGTTIEAATSGLANLNTGGIQSQVTNSSRAIGSVLNTLQVARLLNADVASSINELTVTQQNLANLQAGLSALENVSATARQAQSAIDGIVTNGNNTVTSLRSFDVSGTRQTLNDINGRLAQLQAFDTPLVAAQLQYLGAAVPNLKDEEISQSIKLLDQFIAGQVIPSQRLQLLTKSSITPDFVAPVIYNVVGHSNLSLYTSALGVIEPDPRAEVMMILSQVKAILAGMISLIAVILFLALDHTAIMSVIRRQRTVGKTLKTKGWRRLAQSIQNTFTAPECLYGMGIGALLLTAMFVLSGGGIPYLPWVGVPFLGAALGWLIANNAEKISPLATDEVIAGEALGLSFDEVMREIVIPNSRPGLLQTLNRRKMKFR</sequence>
<protein>
    <submittedName>
        <fullName evidence="2">Uncharacterized protein</fullName>
    </submittedName>
</protein>
<evidence type="ECO:0000256" key="1">
    <source>
        <dbReference type="SAM" id="Phobius"/>
    </source>
</evidence>
<feature type="transmembrane region" description="Helical" evidence="1">
    <location>
        <begin position="694"/>
        <end position="712"/>
    </location>
</feature>
<dbReference type="AlphaFoldDB" id="A0A212LY87"/>
<keyword evidence="1" id="KW-0472">Membrane</keyword>
<organism evidence="2">
    <name type="scientific">uncultured Sporomusa sp</name>
    <dbReference type="NCBI Taxonomy" id="307249"/>
    <lineage>
        <taxon>Bacteria</taxon>
        <taxon>Bacillati</taxon>
        <taxon>Bacillota</taxon>
        <taxon>Negativicutes</taxon>
        <taxon>Selenomonadales</taxon>
        <taxon>Sporomusaceae</taxon>
        <taxon>Sporomusa</taxon>
        <taxon>environmental samples</taxon>
    </lineage>
</organism>
<evidence type="ECO:0000313" key="2">
    <source>
        <dbReference type="EMBL" id="SCM82498.1"/>
    </source>
</evidence>
<feature type="transmembrane region" description="Helical" evidence="1">
    <location>
        <begin position="21"/>
        <end position="47"/>
    </location>
</feature>
<feature type="transmembrane region" description="Helical" evidence="1">
    <location>
        <begin position="718"/>
        <end position="736"/>
    </location>
</feature>
<dbReference type="RefSeq" id="WP_288185162.1">
    <property type="nucleotide sequence ID" value="NZ_LT608335.1"/>
</dbReference>
<accession>A0A212LY87</accession>
<proteinExistence type="predicted"/>
<name>A0A212LY87_9FIRM</name>
<keyword evidence="1" id="KW-1133">Transmembrane helix</keyword>
<reference evidence="2" key="1">
    <citation type="submission" date="2016-08" db="EMBL/GenBank/DDBJ databases">
        <authorList>
            <person name="Seilhamer J.J."/>
        </authorList>
    </citation>
    <scope>NUCLEOTIDE SEQUENCE</scope>
    <source>
        <strain evidence="2">86</strain>
    </source>
</reference>
<feature type="transmembrane region" description="Helical" evidence="1">
    <location>
        <begin position="637"/>
        <end position="663"/>
    </location>
</feature>
<keyword evidence="1" id="KW-0812">Transmembrane</keyword>